<protein>
    <recommendedName>
        <fullName evidence="9">Peptidase T</fullName>
        <ecNumber evidence="9">3.4.11.4</ecNumber>
    </recommendedName>
</protein>
<evidence type="ECO:0000256" key="7">
    <source>
        <dbReference type="ARBA" id="ARBA00022833"/>
    </source>
</evidence>
<dbReference type="GO" id="GO:0008237">
    <property type="term" value="F:metallopeptidase activity"/>
    <property type="evidence" value="ECO:0007669"/>
    <property type="project" value="UniProtKB-KW"/>
</dbReference>
<evidence type="ECO:0000256" key="1">
    <source>
        <dbReference type="ARBA" id="ARBA00000870"/>
    </source>
</evidence>
<dbReference type="KEGG" id="arca:HC352_07510"/>
<evidence type="ECO:0000256" key="9">
    <source>
        <dbReference type="NCBIfam" id="TIGR01882"/>
    </source>
</evidence>
<dbReference type="SUPFAM" id="SSF55031">
    <property type="entry name" value="Bacterial exopeptidase dimerisation domain"/>
    <property type="match status" value="1"/>
</dbReference>
<evidence type="ECO:0000256" key="2">
    <source>
        <dbReference type="ARBA" id="ARBA00009692"/>
    </source>
</evidence>
<keyword evidence="6 13" id="KW-0378">Hydrolase</keyword>
<feature type="binding site" evidence="11">
    <location>
        <position position="142"/>
    </location>
    <ligand>
        <name>Zn(2+)</name>
        <dbReference type="ChEBI" id="CHEBI:29105"/>
        <label>2</label>
    </ligand>
</feature>
<dbReference type="GO" id="GO:0006508">
    <property type="term" value="P:proteolysis"/>
    <property type="evidence" value="ECO:0007669"/>
    <property type="project" value="UniProtKB-UniRule"/>
</dbReference>
<dbReference type="GO" id="GO:0008270">
    <property type="term" value="F:zinc ion binding"/>
    <property type="evidence" value="ECO:0007669"/>
    <property type="project" value="InterPro"/>
</dbReference>
<feature type="domain" description="Peptidase M20 dimerisation" evidence="12">
    <location>
        <begin position="206"/>
        <end position="301"/>
    </location>
</feature>
<keyword evidence="5 11" id="KW-0479">Metal-binding</keyword>
<dbReference type="InterPro" id="IPR010161">
    <property type="entry name" value="Peptidase_M20B"/>
</dbReference>
<dbReference type="SUPFAM" id="SSF53187">
    <property type="entry name" value="Zn-dependent exopeptidases"/>
    <property type="match status" value="1"/>
</dbReference>
<dbReference type="NCBIfam" id="TIGR01882">
    <property type="entry name" value="peptidase-T"/>
    <property type="match status" value="1"/>
</dbReference>
<feature type="binding site" evidence="11">
    <location>
        <position position="82"/>
    </location>
    <ligand>
        <name>Zn(2+)</name>
        <dbReference type="ChEBI" id="CHEBI:29105"/>
        <label>1</label>
    </ligand>
</feature>
<feature type="binding site" evidence="11">
    <location>
        <position position="142"/>
    </location>
    <ligand>
        <name>Zn(2+)</name>
        <dbReference type="ChEBI" id="CHEBI:29105"/>
        <label>1</label>
    </ligand>
</feature>
<evidence type="ECO:0000313" key="14">
    <source>
        <dbReference type="Proteomes" id="UP000502298"/>
    </source>
</evidence>
<dbReference type="Gene3D" id="3.30.70.360">
    <property type="match status" value="1"/>
</dbReference>
<name>A0A6H2ENR8_9ACTO</name>
<dbReference type="EC" id="3.4.11.4" evidence="9"/>
<feature type="binding site" evidence="11">
    <location>
        <position position="174"/>
    </location>
    <ligand>
        <name>Zn(2+)</name>
        <dbReference type="ChEBI" id="CHEBI:29105"/>
        <label>2</label>
    </ligand>
</feature>
<dbReference type="InterPro" id="IPR036264">
    <property type="entry name" value="Bact_exopeptidase_dim_dom"/>
</dbReference>
<dbReference type="InterPro" id="IPR002933">
    <property type="entry name" value="Peptidase_M20"/>
</dbReference>
<evidence type="ECO:0000256" key="8">
    <source>
        <dbReference type="ARBA" id="ARBA00023049"/>
    </source>
</evidence>
<feature type="active site" evidence="10">
    <location>
        <position position="84"/>
    </location>
</feature>
<dbReference type="PIRSF" id="PIRSF037215">
    <property type="entry name" value="Peptidase_M20B"/>
    <property type="match status" value="1"/>
</dbReference>
<gene>
    <name evidence="13" type="primary">pepT</name>
    <name evidence="13" type="ORF">HC352_07510</name>
</gene>
<evidence type="ECO:0000256" key="11">
    <source>
        <dbReference type="PIRSR" id="PIRSR037215-2"/>
    </source>
</evidence>
<dbReference type="Gene3D" id="3.40.630.10">
    <property type="entry name" value="Zn peptidases"/>
    <property type="match status" value="1"/>
</dbReference>
<dbReference type="GO" id="GO:0006518">
    <property type="term" value="P:peptide metabolic process"/>
    <property type="evidence" value="ECO:0007669"/>
    <property type="project" value="InterPro"/>
</dbReference>
<dbReference type="AlphaFoldDB" id="A0A6H2ENR8"/>
<evidence type="ECO:0000313" key="13">
    <source>
        <dbReference type="EMBL" id="QJC22726.1"/>
    </source>
</evidence>
<keyword evidence="7 11" id="KW-0862">Zinc</keyword>
<dbReference type="PROSITE" id="PS00758">
    <property type="entry name" value="ARGE_DAPE_CPG2_1"/>
    <property type="match status" value="1"/>
</dbReference>
<dbReference type="Pfam" id="PF07687">
    <property type="entry name" value="M20_dimer"/>
    <property type="match status" value="1"/>
</dbReference>
<accession>A0A6H2ENR8</accession>
<evidence type="ECO:0000256" key="3">
    <source>
        <dbReference type="ARBA" id="ARBA00022438"/>
    </source>
</evidence>
<dbReference type="Pfam" id="PF01546">
    <property type="entry name" value="Peptidase_M20"/>
    <property type="match status" value="1"/>
</dbReference>
<comment type="similarity">
    <text evidence="2">Belongs to the peptidase M20B family.</text>
</comment>
<dbReference type="PANTHER" id="PTHR42994">
    <property type="entry name" value="PEPTIDASE T"/>
    <property type="match status" value="1"/>
</dbReference>
<comment type="catalytic activity">
    <reaction evidence="1">
        <text>Release of the N-terminal residue from a tripeptide.</text>
        <dbReference type="EC" id="3.4.11.4"/>
    </reaction>
</comment>
<dbReference type="InterPro" id="IPR011650">
    <property type="entry name" value="Peptidase_M20_dimer"/>
</dbReference>
<reference evidence="13 14" key="1">
    <citation type="submission" date="2020-03" db="EMBL/GenBank/DDBJ databases">
        <title>Complete genome of Arcanobacterium buesumensis sp. nov. strain 2701.</title>
        <authorList>
            <person name="Borowiak M."/>
            <person name="Alssahen M."/>
            <person name="Laemmler C."/>
            <person name="Malorny B."/>
            <person name="Hassan A."/>
            <person name="Prenger-Berninghoff E."/>
            <person name="Ploetz M."/>
            <person name="Abdulmawjood A."/>
        </authorList>
    </citation>
    <scope>NUCLEOTIDE SEQUENCE [LARGE SCALE GENOMIC DNA]</scope>
    <source>
        <strain evidence="13 14">2701</strain>
    </source>
</reference>
<comment type="cofactor">
    <cofactor evidence="11">
        <name>Zn(2+)</name>
        <dbReference type="ChEBI" id="CHEBI:29105"/>
    </cofactor>
    <text evidence="11">Binds 2 Zn(2+) ions per subunit.</text>
</comment>
<dbReference type="InterPro" id="IPR001261">
    <property type="entry name" value="ArgE/DapE_CS"/>
</dbReference>
<dbReference type="NCBIfam" id="NF003976">
    <property type="entry name" value="PRK05469.1"/>
    <property type="match status" value="1"/>
</dbReference>
<dbReference type="EMBL" id="CP050804">
    <property type="protein sequence ID" value="QJC22726.1"/>
    <property type="molecule type" value="Genomic_DNA"/>
</dbReference>
<evidence type="ECO:0000256" key="10">
    <source>
        <dbReference type="PIRSR" id="PIRSR037215-1"/>
    </source>
</evidence>
<dbReference type="GO" id="GO:0045148">
    <property type="term" value="F:tripeptide aminopeptidase activity"/>
    <property type="evidence" value="ECO:0007669"/>
    <property type="project" value="UniProtKB-UniRule"/>
</dbReference>
<evidence type="ECO:0000256" key="6">
    <source>
        <dbReference type="ARBA" id="ARBA00022801"/>
    </source>
</evidence>
<dbReference type="Proteomes" id="UP000502298">
    <property type="component" value="Chromosome"/>
</dbReference>
<keyword evidence="8" id="KW-0482">Metalloprotease</keyword>
<dbReference type="PROSITE" id="PS00759">
    <property type="entry name" value="ARGE_DAPE_CPG2_2"/>
    <property type="match status" value="1"/>
</dbReference>
<keyword evidence="3 13" id="KW-0031">Aminopeptidase</keyword>
<evidence type="ECO:0000256" key="4">
    <source>
        <dbReference type="ARBA" id="ARBA00022670"/>
    </source>
</evidence>
<evidence type="ECO:0000259" key="12">
    <source>
        <dbReference type="Pfam" id="PF07687"/>
    </source>
</evidence>
<sequence length="408" mass="44542">MTTQPITDELVRRFFRYAAISSQSDASATRVPTSPGQLRLARLLAKELASIGAIDVVIDDHACLTARFPATMPGPAIGFCAHLDTVDVGLSPEIKPQIREFTGHPITLGHGQILDPAQYPVLDNYIGQPIICTDGTSVLGSDDKAALASIMTALSRLSHVAHPEIVVAFVPDEEIGLRGIKTLDLARFDVDAAYTVDCEGQATFAYETFNAGQAVVTITGVSAHPMSAKGVLVNPNLVAYDLISFFDRSQTPEHTEGREGYIWVQGIDGNQARTVVTLNIRDHDKAIYQARKDEITTAVRRLQDLHPRAKINCEITDVYGNIADSLSPDTQWVVDDMRAAIRATGCEPTAIIMRGGTDGSYLSTRGIPTPNLFTGGFNFHSVHEFLPVEEFHRSYQTIWVLMTRSFTS</sequence>
<proteinExistence type="inferred from homology"/>
<keyword evidence="4" id="KW-0645">Protease</keyword>
<feature type="binding site" evidence="11">
    <location>
        <position position="197"/>
    </location>
    <ligand>
        <name>Zn(2+)</name>
        <dbReference type="ChEBI" id="CHEBI:29105"/>
        <label>1</label>
    </ligand>
</feature>
<feature type="binding site" evidence="11">
    <location>
        <position position="380"/>
    </location>
    <ligand>
        <name>Zn(2+)</name>
        <dbReference type="ChEBI" id="CHEBI:29105"/>
        <label>2</label>
    </ligand>
</feature>
<organism evidence="13 14">
    <name type="scientific">Arcanobacterium buesumense</name>
    <dbReference type="NCBI Taxonomy" id="2722751"/>
    <lineage>
        <taxon>Bacteria</taxon>
        <taxon>Bacillati</taxon>
        <taxon>Actinomycetota</taxon>
        <taxon>Actinomycetes</taxon>
        <taxon>Actinomycetales</taxon>
        <taxon>Actinomycetaceae</taxon>
        <taxon>Arcanobacterium</taxon>
    </lineage>
</organism>
<feature type="active site" description="Proton acceptor" evidence="10">
    <location>
        <position position="173"/>
    </location>
</feature>
<dbReference type="RefSeq" id="WP_168918646.1">
    <property type="nucleotide sequence ID" value="NZ_CP050804.1"/>
</dbReference>
<dbReference type="PANTHER" id="PTHR42994:SF1">
    <property type="entry name" value="PEPTIDASE T"/>
    <property type="match status" value="1"/>
</dbReference>
<dbReference type="NCBIfam" id="NF009920">
    <property type="entry name" value="PRK13381.1"/>
    <property type="match status" value="1"/>
</dbReference>
<keyword evidence="14" id="KW-1185">Reference proteome</keyword>
<evidence type="ECO:0000256" key="5">
    <source>
        <dbReference type="ARBA" id="ARBA00022723"/>
    </source>
</evidence>